<dbReference type="Gene3D" id="3.30.465.10">
    <property type="match status" value="1"/>
</dbReference>
<dbReference type="FunFam" id="3.30.70.2740:FF:000001">
    <property type="entry name" value="D-lactate dehydrogenase mitochondrial"/>
    <property type="match status" value="1"/>
</dbReference>
<dbReference type="GO" id="GO:0071949">
    <property type="term" value="F:FAD binding"/>
    <property type="evidence" value="ECO:0007669"/>
    <property type="project" value="InterPro"/>
</dbReference>
<dbReference type="PROSITE" id="PS51387">
    <property type="entry name" value="FAD_PCMH"/>
    <property type="match status" value="1"/>
</dbReference>
<feature type="domain" description="FAD-binding PCMH-type" evidence="8">
    <location>
        <begin position="130"/>
        <end position="308"/>
    </location>
</feature>
<dbReference type="GO" id="GO:1903457">
    <property type="term" value="P:lactate catabolic process"/>
    <property type="evidence" value="ECO:0007669"/>
    <property type="project" value="TreeGrafter"/>
</dbReference>
<comment type="catalytic activity">
    <reaction evidence="7">
        <text>(R)-lactate + 2 Fe(III)-[cytochrome c] = 2 Fe(II)-[cytochrome c] + pyruvate + 2 H(+)</text>
        <dbReference type="Rhea" id="RHEA:13521"/>
        <dbReference type="Rhea" id="RHEA-COMP:10350"/>
        <dbReference type="Rhea" id="RHEA-COMP:14399"/>
        <dbReference type="ChEBI" id="CHEBI:15361"/>
        <dbReference type="ChEBI" id="CHEBI:15378"/>
        <dbReference type="ChEBI" id="CHEBI:16004"/>
        <dbReference type="ChEBI" id="CHEBI:29033"/>
        <dbReference type="ChEBI" id="CHEBI:29034"/>
        <dbReference type="EC" id="1.1.2.4"/>
    </reaction>
</comment>
<dbReference type="InterPro" id="IPR006094">
    <property type="entry name" value="Oxid_FAD_bind_N"/>
</dbReference>
<evidence type="ECO:0000313" key="10">
    <source>
        <dbReference type="Proteomes" id="UP000283569"/>
    </source>
</evidence>
<dbReference type="FunFam" id="1.10.45.10:FF:000001">
    <property type="entry name" value="D-lactate dehydrogenase mitochondrial"/>
    <property type="match status" value="1"/>
</dbReference>
<dbReference type="Pfam" id="PF01565">
    <property type="entry name" value="FAD_binding_4"/>
    <property type="match status" value="1"/>
</dbReference>
<proteinExistence type="inferred from homology"/>
<keyword evidence="3" id="KW-0285">Flavoprotein</keyword>
<dbReference type="GO" id="GO:0008720">
    <property type="term" value="F:D-lactate dehydrogenase (NAD+) activity"/>
    <property type="evidence" value="ECO:0007669"/>
    <property type="project" value="TreeGrafter"/>
</dbReference>
<dbReference type="SUPFAM" id="SSF56176">
    <property type="entry name" value="FAD-binding/transporter-associated domain-like"/>
    <property type="match status" value="1"/>
</dbReference>
<keyword evidence="5" id="KW-0560">Oxidoreductase</keyword>
<evidence type="ECO:0000313" key="9">
    <source>
        <dbReference type="EMBL" id="RKL38422.1"/>
    </source>
</evidence>
<dbReference type="InterPro" id="IPR036318">
    <property type="entry name" value="FAD-bd_PCMH-like_sf"/>
</dbReference>
<evidence type="ECO:0000259" key="8">
    <source>
        <dbReference type="PROSITE" id="PS51387"/>
    </source>
</evidence>
<dbReference type="Gene3D" id="1.10.45.10">
    <property type="entry name" value="Vanillyl-alcohol Oxidase, Chain A, domain 4"/>
    <property type="match status" value="1"/>
</dbReference>
<dbReference type="Pfam" id="PF02913">
    <property type="entry name" value="FAD-oxidase_C"/>
    <property type="match status" value="1"/>
</dbReference>
<dbReference type="InterPro" id="IPR016166">
    <property type="entry name" value="FAD-bd_PCMH"/>
</dbReference>
<dbReference type="Gene3D" id="3.30.70.2740">
    <property type="match status" value="1"/>
</dbReference>
<evidence type="ECO:0000256" key="2">
    <source>
        <dbReference type="ARBA" id="ARBA00008000"/>
    </source>
</evidence>
<accession>A0A420TA60</accession>
<dbReference type="SUPFAM" id="SSF55103">
    <property type="entry name" value="FAD-linked oxidases, C-terminal domain"/>
    <property type="match status" value="1"/>
</dbReference>
<keyword evidence="4" id="KW-0274">FAD</keyword>
<protein>
    <recommendedName>
        <fullName evidence="6">D-lactate dehydrogenase (cytochrome)</fullName>
        <ecNumber evidence="6">1.1.2.4</ecNumber>
    </recommendedName>
</protein>
<dbReference type="GO" id="GO:0005739">
    <property type="term" value="C:mitochondrion"/>
    <property type="evidence" value="ECO:0007669"/>
    <property type="project" value="TreeGrafter"/>
</dbReference>
<dbReference type="PANTHER" id="PTHR11748:SF83">
    <property type="entry name" value="DEHYDROGENASE (CYTOCHROME), PUTATIVE (AFU_ORTHOLOGUE AFUA_1G17520)-RELATED"/>
    <property type="match status" value="1"/>
</dbReference>
<sequence length="565" mass="61346">MLLSRFQSNVSPVFGSQRLATLQFFKTPSHSSLVQKSRPFASQASQRSRHENKLSLIGGVSLVVTSFAVGAAFLKVQSTTTQQPQSPKYASHDEMLQAAEEITGFLGEDAVTYDAEVLEHHGHSDWSTANSCERAIAVAYPRSTEEVSTIARICSKYRVPMIPFGAGSSVEGNFAQPYSGLCIDMSYMDQVIAFHPEDMDIVVQPGVNWMDLNSQIASSGLFAPMDPSPTASVGGMVSTNCSGTNAMRYGTMKDWVLNLTVVLPDGSVIKTRRRPRKTSAGFNLTSLFVGSEGTLGIVTEVTLKLAPIPEDTSVAVVSFPSIKAASAAASALIRSSGVQLAALEILDDVQMRVLNKHGSAVVKKRKWAEKPTLFLKFSGCAEAVRGDVKRVSQFIKPFTSDSFQVARTKQEEHDLWLARKEALFTMVSIRPPGTRLWSTDVAVPLSRLAEIIDVSKQDCSQLGIFASVVGHVGDGNFHVAMFYDPQDAEQSAKVGKAVKIMMRRALEMEGTVSGEHAIGIEKKECLMDELGPATIGLMQTLKKAVDPNWLMNPGKVFDPPSNLYV</sequence>
<dbReference type="InterPro" id="IPR016169">
    <property type="entry name" value="FAD-bd_PCMH_sub2"/>
</dbReference>
<comment type="cofactor">
    <cofactor evidence="1">
        <name>FAD</name>
        <dbReference type="ChEBI" id="CHEBI:57692"/>
    </cofactor>
</comment>
<evidence type="ECO:0000256" key="7">
    <source>
        <dbReference type="ARBA" id="ARBA00051436"/>
    </source>
</evidence>
<gene>
    <name evidence="9" type="ORF">BFJ72_g7233</name>
</gene>
<dbReference type="EC" id="1.1.2.4" evidence="6"/>
<dbReference type="InterPro" id="IPR004113">
    <property type="entry name" value="FAD-bd_oxidored_4_C"/>
</dbReference>
<dbReference type="AlphaFoldDB" id="A0A420TA60"/>
<comment type="caution">
    <text evidence="9">The sequence shown here is derived from an EMBL/GenBank/DDBJ whole genome shotgun (WGS) entry which is preliminary data.</text>
</comment>
<dbReference type="Proteomes" id="UP000283569">
    <property type="component" value="Unassembled WGS sequence"/>
</dbReference>
<evidence type="ECO:0000256" key="4">
    <source>
        <dbReference type="ARBA" id="ARBA00022827"/>
    </source>
</evidence>
<evidence type="ECO:0000256" key="6">
    <source>
        <dbReference type="ARBA" id="ARBA00038897"/>
    </source>
</evidence>
<evidence type="ECO:0000256" key="1">
    <source>
        <dbReference type="ARBA" id="ARBA00001974"/>
    </source>
</evidence>
<dbReference type="GO" id="GO:0004458">
    <property type="term" value="F:D-lactate dehydrogenase (cytochrome) activity"/>
    <property type="evidence" value="ECO:0007669"/>
    <property type="project" value="UniProtKB-EC"/>
</dbReference>
<evidence type="ECO:0000256" key="5">
    <source>
        <dbReference type="ARBA" id="ARBA00023002"/>
    </source>
</evidence>
<dbReference type="FunFam" id="3.30.465.10:FF:000014">
    <property type="entry name" value="D-lactate dehydrogenase (Cytochrome), putative"/>
    <property type="match status" value="1"/>
</dbReference>
<evidence type="ECO:0000256" key="3">
    <source>
        <dbReference type="ARBA" id="ARBA00022630"/>
    </source>
</evidence>
<dbReference type="InterPro" id="IPR016171">
    <property type="entry name" value="Vanillyl_alc_oxidase_C-sub2"/>
</dbReference>
<organism evidence="9 10">
    <name type="scientific">Gibberella intermedia</name>
    <name type="common">Bulb rot disease fungus</name>
    <name type="synonym">Fusarium proliferatum</name>
    <dbReference type="NCBI Taxonomy" id="948311"/>
    <lineage>
        <taxon>Eukaryota</taxon>
        <taxon>Fungi</taxon>
        <taxon>Dikarya</taxon>
        <taxon>Ascomycota</taxon>
        <taxon>Pezizomycotina</taxon>
        <taxon>Sordariomycetes</taxon>
        <taxon>Hypocreomycetidae</taxon>
        <taxon>Hypocreales</taxon>
        <taxon>Nectriaceae</taxon>
        <taxon>Fusarium</taxon>
        <taxon>Fusarium fujikuroi species complex</taxon>
    </lineage>
</organism>
<reference evidence="9 10" key="1">
    <citation type="journal article" date="2018" name="Sci. Rep.">
        <title>Characterisation of pathogen-specific regions and novel effector candidates in Fusarium oxysporum f. sp. cepae.</title>
        <authorList>
            <person name="Armitage A.D."/>
            <person name="Taylor A."/>
            <person name="Sobczyk M.K."/>
            <person name="Baxter L."/>
            <person name="Greenfield B.P."/>
            <person name="Bates H.J."/>
            <person name="Wilson F."/>
            <person name="Jackson A.C."/>
            <person name="Ott S."/>
            <person name="Harrison R.J."/>
            <person name="Clarkson J.P."/>
        </authorList>
    </citation>
    <scope>NUCLEOTIDE SEQUENCE [LARGE SCALE GENOMIC DNA]</scope>
    <source>
        <strain evidence="9 10">Fp_A8</strain>
    </source>
</reference>
<dbReference type="InterPro" id="IPR016164">
    <property type="entry name" value="FAD-linked_Oxase-like_C"/>
</dbReference>
<name>A0A420TA60_GIBIN</name>
<comment type="similarity">
    <text evidence="2">Belongs to the FAD-binding oxidoreductase/transferase type 4 family.</text>
</comment>
<dbReference type="PANTHER" id="PTHR11748">
    <property type="entry name" value="D-LACTATE DEHYDROGENASE"/>
    <property type="match status" value="1"/>
</dbReference>
<dbReference type="EMBL" id="MRDB01000023">
    <property type="protein sequence ID" value="RKL38422.1"/>
    <property type="molecule type" value="Genomic_DNA"/>
</dbReference>